<evidence type="ECO:0000256" key="5">
    <source>
        <dbReference type="ARBA" id="ARBA00023251"/>
    </source>
</evidence>
<evidence type="ECO:0000256" key="1">
    <source>
        <dbReference type="ARBA" id="ARBA00004141"/>
    </source>
</evidence>
<dbReference type="InterPro" id="IPR000412">
    <property type="entry name" value="ABC_2_transport"/>
</dbReference>
<feature type="transmembrane region" description="Helical" evidence="6">
    <location>
        <begin position="76"/>
        <end position="99"/>
    </location>
</feature>
<keyword evidence="2 6" id="KW-0812">Transmembrane</keyword>
<dbReference type="PROSITE" id="PS51012">
    <property type="entry name" value="ABC_TM2"/>
    <property type="match status" value="1"/>
</dbReference>
<accession>A0A5N0VL99</accession>
<dbReference type="InterPro" id="IPR013525">
    <property type="entry name" value="ABC2_TM"/>
</dbReference>
<feature type="transmembrane region" description="Helical" evidence="6">
    <location>
        <begin position="44"/>
        <end position="64"/>
    </location>
</feature>
<organism evidence="8 9">
    <name type="scientific">Amycolatopsis acidicola</name>
    <dbReference type="NCBI Taxonomy" id="2596893"/>
    <lineage>
        <taxon>Bacteria</taxon>
        <taxon>Bacillati</taxon>
        <taxon>Actinomycetota</taxon>
        <taxon>Actinomycetes</taxon>
        <taxon>Pseudonocardiales</taxon>
        <taxon>Pseudonocardiaceae</taxon>
        <taxon>Amycolatopsis</taxon>
    </lineage>
</organism>
<dbReference type="PANTHER" id="PTHR43229">
    <property type="entry name" value="NODULATION PROTEIN J"/>
    <property type="match status" value="1"/>
</dbReference>
<keyword evidence="9" id="KW-1185">Reference proteome</keyword>
<comment type="subcellular location">
    <subcellularLocation>
        <location evidence="6">Cell membrane</location>
        <topology evidence="6">Multi-pass membrane protein</topology>
    </subcellularLocation>
    <subcellularLocation>
        <location evidence="1">Membrane</location>
        <topology evidence="1">Multi-pass membrane protein</topology>
    </subcellularLocation>
</comment>
<evidence type="ECO:0000256" key="4">
    <source>
        <dbReference type="ARBA" id="ARBA00023136"/>
    </source>
</evidence>
<keyword evidence="3 6" id="KW-1133">Transmembrane helix</keyword>
<feature type="transmembrane region" description="Helical" evidence="6">
    <location>
        <begin position="261"/>
        <end position="283"/>
    </location>
</feature>
<dbReference type="Pfam" id="PF01061">
    <property type="entry name" value="ABC2_membrane"/>
    <property type="match status" value="1"/>
</dbReference>
<dbReference type="OrthoDB" id="9255971at2"/>
<keyword evidence="5" id="KW-0046">Antibiotic resistance</keyword>
<feature type="domain" description="ABC transmembrane type-2" evidence="7">
    <location>
        <begin position="42"/>
        <end position="286"/>
    </location>
</feature>
<dbReference type="PANTHER" id="PTHR43229:SF2">
    <property type="entry name" value="NODULATION PROTEIN J"/>
    <property type="match status" value="1"/>
</dbReference>
<evidence type="ECO:0000313" key="9">
    <source>
        <dbReference type="Proteomes" id="UP000319769"/>
    </source>
</evidence>
<dbReference type="RefSeq" id="WP_144748126.1">
    <property type="nucleotide sequence ID" value="NZ_VMNW02000002.1"/>
</dbReference>
<keyword evidence="4 6" id="KW-0472">Membrane</keyword>
<dbReference type="Proteomes" id="UP000319769">
    <property type="component" value="Unassembled WGS sequence"/>
</dbReference>
<evidence type="ECO:0000313" key="8">
    <source>
        <dbReference type="EMBL" id="KAA9166498.1"/>
    </source>
</evidence>
<evidence type="ECO:0000256" key="2">
    <source>
        <dbReference type="ARBA" id="ARBA00022692"/>
    </source>
</evidence>
<dbReference type="EMBL" id="VMNW02000002">
    <property type="protein sequence ID" value="KAA9166498.1"/>
    <property type="molecule type" value="Genomic_DNA"/>
</dbReference>
<comment type="similarity">
    <text evidence="6">Belongs to the ABC-2 integral membrane protein family.</text>
</comment>
<evidence type="ECO:0000259" key="7">
    <source>
        <dbReference type="PROSITE" id="PS51012"/>
    </source>
</evidence>
<comment type="caution">
    <text evidence="8">The sequence shown here is derived from an EMBL/GenBank/DDBJ whole genome shotgun (WGS) entry which is preliminary data.</text>
</comment>
<keyword evidence="6" id="KW-0813">Transport</keyword>
<feature type="transmembrane region" description="Helical" evidence="6">
    <location>
        <begin position="184"/>
        <end position="204"/>
    </location>
</feature>
<feature type="transmembrane region" description="Helical" evidence="6">
    <location>
        <begin position="153"/>
        <end position="177"/>
    </location>
</feature>
<keyword evidence="6" id="KW-1003">Cell membrane</keyword>
<reference evidence="8" key="1">
    <citation type="submission" date="2019-09" db="EMBL/GenBank/DDBJ databases">
        <authorList>
            <person name="Teo W.F.A."/>
            <person name="Duangmal K."/>
        </authorList>
    </citation>
    <scope>NUCLEOTIDE SEQUENCE [LARGE SCALE GENOMIC DNA]</scope>
    <source>
        <strain evidence="8">K81G1</strain>
    </source>
</reference>
<feature type="transmembrane region" description="Helical" evidence="6">
    <location>
        <begin position="120"/>
        <end position="141"/>
    </location>
</feature>
<dbReference type="PRINTS" id="PR00164">
    <property type="entry name" value="ABC2TRNSPORT"/>
</dbReference>
<protein>
    <recommendedName>
        <fullName evidence="6">Transport permease protein</fullName>
    </recommendedName>
</protein>
<dbReference type="PIRSF" id="PIRSF006648">
    <property type="entry name" value="DrrB"/>
    <property type="match status" value="1"/>
</dbReference>
<proteinExistence type="inferred from homology"/>
<evidence type="ECO:0000256" key="3">
    <source>
        <dbReference type="ARBA" id="ARBA00022989"/>
    </source>
</evidence>
<dbReference type="GO" id="GO:0140359">
    <property type="term" value="F:ABC-type transporter activity"/>
    <property type="evidence" value="ECO:0007669"/>
    <property type="project" value="InterPro"/>
</dbReference>
<gene>
    <name evidence="8" type="ORF">FPZ12_002780</name>
</gene>
<dbReference type="InterPro" id="IPR051784">
    <property type="entry name" value="Nod_factor_ABC_transporter"/>
</dbReference>
<dbReference type="GO" id="GO:0046677">
    <property type="term" value="P:response to antibiotic"/>
    <property type="evidence" value="ECO:0007669"/>
    <property type="project" value="UniProtKB-KW"/>
</dbReference>
<dbReference type="InterPro" id="IPR047817">
    <property type="entry name" value="ABC2_TM_bact-type"/>
</dbReference>
<sequence length="291" mass="31073">MTTATQTWPPAAGLPVRRLRHEVAAVKIVWERDIARYLIDRTRIASLFLQPALYLLILGTGLATVTSGLGVDYRTFIYPGVLAMTVVTSAVITAGSLVFDREIGFLREVLVAPVRRGTIIAGKILGGMSIAVAQGIIMMLLAGLCGVPYSATLMLTLLGEMILLSFAVTAFAVMLAARMTRAQSFVTLVQMLIQPLLFVSGAFFPLHGLPSWLAVVTAVNPVTYAVDPMRQAVLGALDPAEAGPLRALDPGISWGSWPVPIGLQLTIVAVLGLVFTAIGIRFIHKPRPSGM</sequence>
<evidence type="ECO:0000256" key="6">
    <source>
        <dbReference type="RuleBase" id="RU361157"/>
    </source>
</evidence>
<dbReference type="GO" id="GO:0043190">
    <property type="term" value="C:ATP-binding cassette (ABC) transporter complex"/>
    <property type="evidence" value="ECO:0007669"/>
    <property type="project" value="InterPro"/>
</dbReference>
<dbReference type="AlphaFoldDB" id="A0A5N0VL99"/>
<name>A0A5N0VL99_9PSEU</name>